<evidence type="ECO:0000313" key="3">
    <source>
        <dbReference type="EMBL" id="QIZ07543.1"/>
    </source>
</evidence>
<dbReference type="PROSITE" id="PS51257">
    <property type="entry name" value="PROKAR_LIPOPROTEIN"/>
    <property type="match status" value="1"/>
</dbReference>
<evidence type="ECO:0000259" key="2">
    <source>
        <dbReference type="Pfam" id="PF12010"/>
    </source>
</evidence>
<protein>
    <submittedName>
        <fullName evidence="3">ABC transporter substrate-binding protein</fullName>
    </submittedName>
</protein>
<dbReference type="Gene3D" id="3.40.190.10">
    <property type="entry name" value="Periplasmic binding protein-like II"/>
    <property type="match status" value="2"/>
</dbReference>
<evidence type="ECO:0000256" key="1">
    <source>
        <dbReference type="SAM" id="SignalP"/>
    </source>
</evidence>
<feature type="chain" id="PRO_5038380117" evidence="1">
    <location>
        <begin position="23"/>
        <end position="496"/>
    </location>
</feature>
<sequence length="496" mass="55372">MKFFKTFSRFLLIVMSAVLVLAGCSSKESSSSTKDDTNSKGQPNELNMAYINFTNIEDLPLVQEEINKIAKKKINATVKLVPINAANYQQQTNLMLTGNEKLDLVVSSAFFGYNTQATKGQLVALDDLLKSNGKGILEVVPKNLLEGNKVNGKIYGIPSIRDWGSYYGFIMRKDIVDKYKIDLSQIKTFADLENVFKIVKEKEPTLTPIVNAGNISVASIIAGGKFDILGDNLGAVSFKDKKIDNMFEEPEYVDAVHLARKWFKAGYIMKDSATSQEVAANIVKANKGFGYFSHMKPGFEVQEKGITGHEMVSVKLTDVYSYTDAATGFNLSIARNSQNPEKAMEFINLLYTDKEIMNLLDNGIEGKHYAVKSDGVITLPEGVKESKYVFGQWQIGNNFLTYPWEGNPANYWEVMKKHNDSAIFSPAFGFTFNPDPVKTEIAASTNVLNQYKLGIESGTLDPEKSLKEFNKKLKASGIDKIIAEKQKQFDKWKEKK</sequence>
<dbReference type="InterPro" id="IPR050490">
    <property type="entry name" value="Bact_solute-bd_prot1"/>
</dbReference>
<reference evidence="3 4" key="2">
    <citation type="submission" date="2020-04" db="EMBL/GenBank/DDBJ databases">
        <authorList>
            <person name="Fomenkov A."/>
            <person name="Anton B.P."/>
            <person name="Roberts R.J."/>
        </authorList>
    </citation>
    <scope>NUCLEOTIDE SEQUENCE [LARGE SCALE GENOMIC DNA]</scope>
    <source>
        <strain evidence="3 4">S2</strain>
    </source>
</reference>
<feature type="domain" description="DUF3502" evidence="2">
    <location>
        <begin position="426"/>
        <end position="493"/>
    </location>
</feature>
<dbReference type="Pfam" id="PF01547">
    <property type="entry name" value="SBP_bac_1"/>
    <property type="match status" value="1"/>
</dbReference>
<proteinExistence type="predicted"/>
<organism evidence="3 4">
    <name type="scientific">Priestia megaterium</name>
    <name type="common">Bacillus megaterium</name>
    <dbReference type="NCBI Taxonomy" id="1404"/>
    <lineage>
        <taxon>Bacteria</taxon>
        <taxon>Bacillati</taxon>
        <taxon>Bacillota</taxon>
        <taxon>Bacilli</taxon>
        <taxon>Bacillales</taxon>
        <taxon>Bacillaceae</taxon>
        <taxon>Priestia</taxon>
    </lineage>
</organism>
<dbReference type="EMBL" id="CP051128">
    <property type="protein sequence ID" value="QIZ07543.1"/>
    <property type="molecule type" value="Genomic_DNA"/>
</dbReference>
<dbReference type="InterPro" id="IPR006059">
    <property type="entry name" value="SBP"/>
</dbReference>
<name>A0A6H1P1W4_PRIMG</name>
<dbReference type="PANTHER" id="PTHR43649:SF17">
    <property type="entry name" value="ABC TRANSPORTER SOLUTE BINDING PROTEIN-SUGAR TRANSPORT"/>
    <property type="match status" value="1"/>
</dbReference>
<keyword evidence="1" id="KW-0732">Signal</keyword>
<dbReference type="SUPFAM" id="SSF53850">
    <property type="entry name" value="Periplasmic binding protein-like II"/>
    <property type="match status" value="1"/>
</dbReference>
<dbReference type="PANTHER" id="PTHR43649">
    <property type="entry name" value="ARABINOSE-BINDING PROTEIN-RELATED"/>
    <property type="match status" value="1"/>
</dbReference>
<accession>A0A6H1P1W4</accession>
<dbReference type="AlphaFoldDB" id="A0A6H1P1W4"/>
<gene>
    <name evidence="3" type="ORF">HFZ78_13045</name>
</gene>
<reference evidence="3 4" key="1">
    <citation type="submission" date="2020-04" db="EMBL/GenBank/DDBJ databases">
        <title>Genome-Wide Identification of 5-Methylcytosine Sites in Bacterial Genomes By High-Throughput Sequencing of MspJI Restriction Fragments.</title>
        <authorList>
            <person name="Wu V."/>
        </authorList>
    </citation>
    <scope>NUCLEOTIDE SEQUENCE [LARGE SCALE GENOMIC DNA]</scope>
    <source>
        <strain evidence="3 4">S2</strain>
    </source>
</reference>
<feature type="signal peptide" evidence="1">
    <location>
        <begin position="1"/>
        <end position="22"/>
    </location>
</feature>
<dbReference type="Proteomes" id="UP000501868">
    <property type="component" value="Chromosome"/>
</dbReference>
<dbReference type="Pfam" id="PF12010">
    <property type="entry name" value="DUF3502"/>
    <property type="match status" value="1"/>
</dbReference>
<evidence type="ECO:0000313" key="4">
    <source>
        <dbReference type="Proteomes" id="UP000501868"/>
    </source>
</evidence>
<dbReference type="InterPro" id="IPR022627">
    <property type="entry name" value="DUF3502"/>
</dbReference>